<dbReference type="AlphaFoldDB" id="A0A1I7UQ37"/>
<organism evidence="2 3">
    <name type="scientific">Caenorhabditis tropicalis</name>
    <dbReference type="NCBI Taxonomy" id="1561998"/>
    <lineage>
        <taxon>Eukaryota</taxon>
        <taxon>Metazoa</taxon>
        <taxon>Ecdysozoa</taxon>
        <taxon>Nematoda</taxon>
        <taxon>Chromadorea</taxon>
        <taxon>Rhabditida</taxon>
        <taxon>Rhabditina</taxon>
        <taxon>Rhabditomorpha</taxon>
        <taxon>Rhabditoidea</taxon>
        <taxon>Rhabditidae</taxon>
        <taxon>Peloderinae</taxon>
        <taxon>Caenorhabditis</taxon>
    </lineage>
</organism>
<sequence>MEHMHTQKFTSSWKTWSGARMLRYVELSNFIEFRCKAEDEEAKAAKERHIRKSTHVQTDPTESSKNARRTLPRTLPSTPNTSRSPSTPLTFYPTYPSPNSLIGAILEHKSQIVTVGNNYLLVLDNRSKSKRNESLLFNGKNDVRNSEWDYHSKEQMEINQHKFLFFRHGRIEQKRDGYQ</sequence>
<feature type="region of interest" description="Disordered" evidence="1">
    <location>
        <begin position="44"/>
        <end position="90"/>
    </location>
</feature>
<reference evidence="3" key="1">
    <citation type="submission" date="2016-11" db="UniProtKB">
        <authorList>
            <consortium name="WormBaseParasite"/>
        </authorList>
    </citation>
    <scope>IDENTIFICATION</scope>
</reference>
<evidence type="ECO:0000313" key="3">
    <source>
        <dbReference type="WBParaSite" id="Csp11.Scaffold630.g18219.t2"/>
    </source>
</evidence>
<dbReference type="eggNOG" id="ENOG502RIXY">
    <property type="taxonomic scope" value="Eukaryota"/>
</dbReference>
<feature type="compositionally biased region" description="Low complexity" evidence="1">
    <location>
        <begin position="72"/>
        <end position="90"/>
    </location>
</feature>
<accession>A0A1I7UQ37</accession>
<dbReference type="Proteomes" id="UP000095282">
    <property type="component" value="Unplaced"/>
</dbReference>
<feature type="compositionally biased region" description="Polar residues" evidence="1">
    <location>
        <begin position="55"/>
        <end position="64"/>
    </location>
</feature>
<evidence type="ECO:0000313" key="2">
    <source>
        <dbReference type="Proteomes" id="UP000095282"/>
    </source>
</evidence>
<dbReference type="STRING" id="1561998.A0A1I7UQ37"/>
<name>A0A1I7UQ37_9PELO</name>
<dbReference type="WBParaSite" id="Csp11.Scaffold630.g18219.t2">
    <property type="protein sequence ID" value="Csp11.Scaffold630.g18219.t2"/>
    <property type="gene ID" value="Csp11.Scaffold630.g18219"/>
</dbReference>
<proteinExistence type="predicted"/>
<evidence type="ECO:0000256" key="1">
    <source>
        <dbReference type="SAM" id="MobiDB-lite"/>
    </source>
</evidence>
<keyword evidence="2" id="KW-1185">Reference proteome</keyword>
<protein>
    <submittedName>
        <fullName evidence="3">Uncharacterized protein</fullName>
    </submittedName>
</protein>